<name>A0A939LQP5_9CELL</name>
<evidence type="ECO:0000256" key="1">
    <source>
        <dbReference type="ARBA" id="ARBA00004651"/>
    </source>
</evidence>
<accession>A0A939LQP5</accession>
<dbReference type="RefSeq" id="WP_208056362.1">
    <property type="nucleotide sequence ID" value="NZ_JAGEMK010000007.1"/>
</dbReference>
<keyword evidence="2" id="KW-1003">Cell membrane</keyword>
<proteinExistence type="predicted"/>
<dbReference type="Proteomes" id="UP000664209">
    <property type="component" value="Unassembled WGS sequence"/>
</dbReference>
<feature type="region of interest" description="Disordered" evidence="6">
    <location>
        <begin position="1"/>
        <end position="28"/>
    </location>
</feature>
<keyword evidence="3" id="KW-0812">Transmembrane</keyword>
<evidence type="ECO:0000313" key="8">
    <source>
        <dbReference type="EMBL" id="MBO1752671.1"/>
    </source>
</evidence>
<keyword evidence="4" id="KW-1133">Transmembrane helix</keyword>
<dbReference type="Pfam" id="PF06271">
    <property type="entry name" value="RDD"/>
    <property type="match status" value="1"/>
</dbReference>
<reference evidence="8" key="1">
    <citation type="submission" date="2021-03" db="EMBL/GenBank/DDBJ databases">
        <title>Actinotalea soli sp. nov., isolated from soil.</title>
        <authorList>
            <person name="Ping W."/>
            <person name="Zhang J."/>
        </authorList>
    </citation>
    <scope>NUCLEOTIDE SEQUENCE</scope>
    <source>
        <strain evidence="8">BY-33</strain>
    </source>
</reference>
<dbReference type="PANTHER" id="PTHR36115">
    <property type="entry name" value="PROLINE-RICH ANTIGEN HOMOLOG-RELATED"/>
    <property type="match status" value="1"/>
</dbReference>
<dbReference type="PANTHER" id="PTHR36115:SF6">
    <property type="entry name" value="PROLINE-RICH ANTIGEN HOMOLOG"/>
    <property type="match status" value="1"/>
</dbReference>
<organism evidence="8 9">
    <name type="scientific">Actinotalea soli</name>
    <dbReference type="NCBI Taxonomy" id="2819234"/>
    <lineage>
        <taxon>Bacteria</taxon>
        <taxon>Bacillati</taxon>
        <taxon>Actinomycetota</taxon>
        <taxon>Actinomycetes</taxon>
        <taxon>Micrococcales</taxon>
        <taxon>Cellulomonadaceae</taxon>
        <taxon>Actinotalea</taxon>
    </lineage>
</organism>
<evidence type="ECO:0000256" key="5">
    <source>
        <dbReference type="ARBA" id="ARBA00023136"/>
    </source>
</evidence>
<dbReference type="EMBL" id="JAGEMK010000007">
    <property type="protein sequence ID" value="MBO1752671.1"/>
    <property type="molecule type" value="Genomic_DNA"/>
</dbReference>
<dbReference type="GO" id="GO:0005886">
    <property type="term" value="C:plasma membrane"/>
    <property type="evidence" value="ECO:0007669"/>
    <property type="project" value="UniProtKB-SubCell"/>
</dbReference>
<evidence type="ECO:0000256" key="3">
    <source>
        <dbReference type="ARBA" id="ARBA00022692"/>
    </source>
</evidence>
<keyword evidence="5" id="KW-0472">Membrane</keyword>
<comment type="subcellular location">
    <subcellularLocation>
        <location evidence="1">Cell membrane</location>
        <topology evidence="1">Multi-pass membrane protein</topology>
    </subcellularLocation>
</comment>
<protein>
    <submittedName>
        <fullName evidence="8">RDD family protein</fullName>
    </submittedName>
</protein>
<dbReference type="InterPro" id="IPR010432">
    <property type="entry name" value="RDD"/>
</dbReference>
<gene>
    <name evidence="8" type="ORF">J4G33_12730</name>
</gene>
<evidence type="ECO:0000259" key="7">
    <source>
        <dbReference type="Pfam" id="PF06271"/>
    </source>
</evidence>
<evidence type="ECO:0000256" key="6">
    <source>
        <dbReference type="SAM" id="MobiDB-lite"/>
    </source>
</evidence>
<comment type="caution">
    <text evidence="8">The sequence shown here is derived from an EMBL/GenBank/DDBJ whole genome shotgun (WGS) entry which is preliminary data.</text>
</comment>
<evidence type="ECO:0000256" key="4">
    <source>
        <dbReference type="ARBA" id="ARBA00022989"/>
    </source>
</evidence>
<dbReference type="AlphaFoldDB" id="A0A939LQP5"/>
<sequence>MATAGGGPQDGTRPAPGPPFEETLEAPDLDPGYASWSRRVVAHLLDGAILGSIGVLAAGGLDGAESRVIALTPGLGPSPWLDAPVLWVAALLLLTMQAYVGSTPGKLVVGICVVDLDEERPIGLLRTLGRWVTHVLDSILLVGYVRPLWHPQNQTYADTLLRTVVLQTSTPRPHPWLAGRGTEAWRRPLTFAAGALCLVALAVSCGPSGERTSNEIAPDARRVVLPVSGNLVEGFGKHWG</sequence>
<evidence type="ECO:0000313" key="9">
    <source>
        <dbReference type="Proteomes" id="UP000664209"/>
    </source>
</evidence>
<evidence type="ECO:0000256" key="2">
    <source>
        <dbReference type="ARBA" id="ARBA00022475"/>
    </source>
</evidence>
<dbReference type="InterPro" id="IPR051791">
    <property type="entry name" value="Pra-immunoreactive"/>
</dbReference>
<feature type="domain" description="RDD" evidence="7">
    <location>
        <begin position="33"/>
        <end position="160"/>
    </location>
</feature>
<keyword evidence="9" id="KW-1185">Reference proteome</keyword>